<dbReference type="EMBL" id="WJQU01000002">
    <property type="protein sequence ID" value="KAJ6643665.1"/>
    <property type="molecule type" value="Genomic_DNA"/>
</dbReference>
<proteinExistence type="predicted"/>
<evidence type="ECO:0000313" key="1">
    <source>
        <dbReference type="EMBL" id="KAJ6643665.1"/>
    </source>
</evidence>
<comment type="caution">
    <text evidence="1">The sequence shown here is derived from an EMBL/GenBank/DDBJ whole genome shotgun (WGS) entry which is preliminary data.</text>
</comment>
<sequence length="417" mass="48004">MNIDLLNKILTDNCRNVSFVCHKFNDAACELNDKDTTLTLKPDLSMKQYQSILEKNREISKVEIIYSFQTNKEILFEIIRKVSRNITHLSLHCEVRESISLTDFLQLISLVPCLEYLDCWHVNFNSTKEDLQTLSSVQLNLALLKTLDISFCGDKFAALLSRLPFGILTELEIAYMHLPSLTKLLRRQPNIKALTVHECDGYCDNIFEHLSVKSLTIRENRKRKNLKGLLTQNCIKSLKLETDAAVFFGMTNILGNNNFSDLKHLELRFGGEWEKVSQKFTKLDNSRLEFLRISGGSILSEDLFRALAASAPNLKVLHVNTELLWIIAISLLKHLNYLESLRLFYVFGEPDEYLTSKFTANPNLTDLDISFHSRDSILLRKIISDFPNLKTLKLREPEHSDVKLMYTFHRNGNLDGI</sequence>
<dbReference type="AlphaFoldDB" id="A0A9Q0S550"/>
<evidence type="ECO:0000313" key="2">
    <source>
        <dbReference type="Proteomes" id="UP001151699"/>
    </source>
</evidence>
<dbReference type="InterPro" id="IPR032675">
    <property type="entry name" value="LRR_dom_sf"/>
</dbReference>
<name>A0A9Q0S550_9DIPT</name>
<gene>
    <name evidence="1" type="ORF">Bhyg_08629</name>
</gene>
<protein>
    <submittedName>
        <fullName evidence="1">Uncharacterized protein</fullName>
    </submittedName>
</protein>
<keyword evidence="2" id="KW-1185">Reference proteome</keyword>
<reference evidence="1" key="1">
    <citation type="submission" date="2022-07" db="EMBL/GenBank/DDBJ databases">
        <authorList>
            <person name="Trinca V."/>
            <person name="Uliana J.V.C."/>
            <person name="Torres T.T."/>
            <person name="Ward R.J."/>
            <person name="Monesi N."/>
        </authorList>
    </citation>
    <scope>NUCLEOTIDE SEQUENCE</scope>
    <source>
        <strain evidence="1">HSMRA1968</strain>
        <tissue evidence="1">Whole embryos</tissue>
    </source>
</reference>
<dbReference type="SUPFAM" id="SSF52047">
    <property type="entry name" value="RNI-like"/>
    <property type="match status" value="1"/>
</dbReference>
<accession>A0A9Q0S550</accession>
<organism evidence="1 2">
    <name type="scientific">Pseudolycoriella hygida</name>
    <dbReference type="NCBI Taxonomy" id="35572"/>
    <lineage>
        <taxon>Eukaryota</taxon>
        <taxon>Metazoa</taxon>
        <taxon>Ecdysozoa</taxon>
        <taxon>Arthropoda</taxon>
        <taxon>Hexapoda</taxon>
        <taxon>Insecta</taxon>
        <taxon>Pterygota</taxon>
        <taxon>Neoptera</taxon>
        <taxon>Endopterygota</taxon>
        <taxon>Diptera</taxon>
        <taxon>Nematocera</taxon>
        <taxon>Sciaroidea</taxon>
        <taxon>Sciaridae</taxon>
        <taxon>Pseudolycoriella</taxon>
    </lineage>
</organism>
<dbReference type="Gene3D" id="3.80.10.10">
    <property type="entry name" value="Ribonuclease Inhibitor"/>
    <property type="match status" value="1"/>
</dbReference>
<dbReference type="Proteomes" id="UP001151699">
    <property type="component" value="Chromosome B"/>
</dbReference>